<dbReference type="eggNOG" id="COG2113">
    <property type="taxonomic scope" value="Bacteria"/>
</dbReference>
<keyword evidence="3" id="KW-1003">Cell membrane</keyword>
<dbReference type="GO" id="GO:0031460">
    <property type="term" value="P:glycine betaine transport"/>
    <property type="evidence" value="ECO:0007669"/>
    <property type="project" value="TreeGrafter"/>
</dbReference>
<evidence type="ECO:0000313" key="6">
    <source>
        <dbReference type="EMBL" id="ABO51709.1"/>
    </source>
</evidence>
<dbReference type="HOGENOM" id="CLU_082654_0_0_9"/>
<accession>A4J9F6</accession>
<dbReference type="STRING" id="349161.Dred_3207"/>
<dbReference type="PANTHER" id="PTHR47737">
    <property type="entry name" value="GLYCINE BETAINE/PROLINE BETAINE TRANSPORT SYSTEM PERMEASE PROTEIN PROW"/>
    <property type="match status" value="1"/>
</dbReference>
<feature type="domain" description="ABC-type glycine betaine transport system substrate-binding" evidence="5">
    <location>
        <begin position="33"/>
        <end position="176"/>
    </location>
</feature>
<keyword evidence="7" id="KW-1185">Reference proteome</keyword>
<reference evidence="6 7" key="1">
    <citation type="submission" date="2007-03" db="EMBL/GenBank/DDBJ databases">
        <title>Complete sequence of Desulfotomaculum reducens MI-1.</title>
        <authorList>
            <consortium name="US DOE Joint Genome Institute"/>
            <person name="Copeland A."/>
            <person name="Lucas S."/>
            <person name="Lapidus A."/>
            <person name="Barry K."/>
            <person name="Detter J.C."/>
            <person name="Glavina del Rio T."/>
            <person name="Hammon N."/>
            <person name="Israni S."/>
            <person name="Dalin E."/>
            <person name="Tice H."/>
            <person name="Pitluck S."/>
            <person name="Sims D."/>
            <person name="Brettin T."/>
            <person name="Bruce D."/>
            <person name="Han C."/>
            <person name="Tapia R."/>
            <person name="Schmutz J."/>
            <person name="Larimer F."/>
            <person name="Land M."/>
            <person name="Hauser L."/>
            <person name="Kyrpides N."/>
            <person name="Kim E."/>
            <person name="Tebo B.M."/>
            <person name="Richardson P."/>
        </authorList>
    </citation>
    <scope>NUCLEOTIDE SEQUENCE [LARGE SCALE GENOMIC DNA]</scope>
    <source>
        <strain evidence="6 7">MI-1</strain>
    </source>
</reference>
<evidence type="ECO:0000259" key="5">
    <source>
        <dbReference type="Pfam" id="PF04069"/>
    </source>
</evidence>
<dbReference type="KEGG" id="drm:Dred_3207"/>
<feature type="domain" description="ABC-type glycine betaine transport system substrate-binding" evidence="5">
    <location>
        <begin position="194"/>
        <end position="296"/>
    </location>
</feature>
<dbReference type="InterPro" id="IPR007210">
    <property type="entry name" value="ABC_Gly_betaine_transp_sub-bd"/>
</dbReference>
<sequence length="296" mass="32472">MKRTRWYLLVVGLLISLLAVGCGGGGTESKQSGTVGDQVKHKIIGIDPGAGLMKATDKAIQEYELKDWEVVEGSSAAMTAALAKAYENKEPIIVTGWTPHWKFAKYDLKYLEDPKKVYGDAEFIHTIVRKGLKGDHPSAYKLLDNFNWQPADMESVMVAMQEGKEPAAAAKDWIKNNEETVNKWLEGISTVQGDKITLAYVAWDSEIASTNVVAIALEKLGYEVELSQVEAGPMWAGLASGDADAIVAAWLPTTHADYYKEFEGKFEDLGPNLEGTRIGLVVPAYMDINSIEDLNK</sequence>
<evidence type="ECO:0000256" key="2">
    <source>
        <dbReference type="ARBA" id="ARBA00022448"/>
    </source>
</evidence>
<dbReference type="PANTHER" id="PTHR47737:SF1">
    <property type="entry name" value="GLYCINE BETAINE_PROLINE BETAINE TRANSPORT SYSTEM PERMEASE PROTEIN PROW"/>
    <property type="match status" value="1"/>
</dbReference>
<evidence type="ECO:0000256" key="3">
    <source>
        <dbReference type="ARBA" id="ARBA00022475"/>
    </source>
</evidence>
<gene>
    <name evidence="6" type="ordered locus">Dred_3207</name>
</gene>
<proteinExistence type="predicted"/>
<evidence type="ECO:0000313" key="7">
    <source>
        <dbReference type="Proteomes" id="UP000001556"/>
    </source>
</evidence>
<dbReference type="Pfam" id="PF04069">
    <property type="entry name" value="OpuAC"/>
    <property type="match status" value="2"/>
</dbReference>
<evidence type="ECO:0000256" key="1">
    <source>
        <dbReference type="ARBA" id="ARBA00004236"/>
    </source>
</evidence>
<dbReference type="RefSeq" id="WP_011879497.1">
    <property type="nucleotide sequence ID" value="NC_009253.1"/>
</dbReference>
<dbReference type="Proteomes" id="UP000001556">
    <property type="component" value="Chromosome"/>
</dbReference>
<dbReference type="PROSITE" id="PS51257">
    <property type="entry name" value="PROKAR_LIPOPROTEIN"/>
    <property type="match status" value="1"/>
</dbReference>
<dbReference type="GO" id="GO:0015226">
    <property type="term" value="F:carnitine transmembrane transporter activity"/>
    <property type="evidence" value="ECO:0007669"/>
    <property type="project" value="TreeGrafter"/>
</dbReference>
<dbReference type="Gene3D" id="3.40.190.100">
    <property type="entry name" value="Glycine betaine-binding periplasmic protein, domain 2"/>
    <property type="match status" value="1"/>
</dbReference>
<keyword evidence="4" id="KW-0472">Membrane</keyword>
<dbReference type="Gene3D" id="3.10.105.10">
    <property type="entry name" value="Dipeptide-binding Protein, Domain 3"/>
    <property type="match status" value="1"/>
</dbReference>
<keyword evidence="2" id="KW-0813">Transport</keyword>
<dbReference type="EMBL" id="CP000612">
    <property type="protein sequence ID" value="ABO51709.1"/>
    <property type="molecule type" value="Genomic_DNA"/>
</dbReference>
<evidence type="ECO:0000256" key="4">
    <source>
        <dbReference type="ARBA" id="ARBA00023136"/>
    </source>
</evidence>
<organism evidence="6 7">
    <name type="scientific">Desulforamulus reducens (strain ATCC BAA-1160 / DSM 100696 / MI-1)</name>
    <name type="common">Desulfotomaculum reducens</name>
    <dbReference type="NCBI Taxonomy" id="349161"/>
    <lineage>
        <taxon>Bacteria</taxon>
        <taxon>Bacillati</taxon>
        <taxon>Bacillota</taxon>
        <taxon>Clostridia</taxon>
        <taxon>Eubacteriales</taxon>
        <taxon>Peptococcaceae</taxon>
        <taxon>Desulforamulus</taxon>
    </lineage>
</organism>
<comment type="subcellular location">
    <subcellularLocation>
        <location evidence="1">Cell membrane</location>
    </subcellularLocation>
</comment>
<dbReference type="GO" id="GO:0005275">
    <property type="term" value="F:amine transmembrane transporter activity"/>
    <property type="evidence" value="ECO:0007669"/>
    <property type="project" value="TreeGrafter"/>
</dbReference>
<protein>
    <submittedName>
        <fullName evidence="6">Substrate-binding region of ABC-type glycine betaine transport system</fullName>
    </submittedName>
</protein>
<dbReference type="AlphaFoldDB" id="A4J9F6"/>
<dbReference type="GO" id="GO:0043190">
    <property type="term" value="C:ATP-binding cassette (ABC) transporter complex"/>
    <property type="evidence" value="ECO:0007669"/>
    <property type="project" value="InterPro"/>
</dbReference>
<name>A4J9F6_DESRM</name>
<dbReference type="SUPFAM" id="SSF53850">
    <property type="entry name" value="Periplasmic binding protein-like II"/>
    <property type="match status" value="2"/>
</dbReference>
<dbReference type="GO" id="GO:0015871">
    <property type="term" value="P:choline transport"/>
    <property type="evidence" value="ECO:0007669"/>
    <property type="project" value="TreeGrafter"/>
</dbReference>
<dbReference type="OrthoDB" id="9787902at2"/>